<dbReference type="EMBL" id="FMJC01000001">
    <property type="protein sequence ID" value="SCM69988.1"/>
    <property type="molecule type" value="Genomic_DNA"/>
</dbReference>
<accession>A0A212KXG0</accession>
<evidence type="ECO:0000313" key="1">
    <source>
        <dbReference type="EMBL" id="SCM69988.1"/>
    </source>
</evidence>
<dbReference type="AlphaFoldDB" id="A0A212KXG0"/>
<sequence>MFQQVQGRASDVLLQCNAHVHSKNFVADRIAHVLLHGLNSVITKIPAGDDEPIDLAVFAQLAQSVGLSDRIDAHVRPQMNRHAHSGQFRRKKFKARQSPYNLVFFKPGFPLARNLARRHRAAAYGADLKNYVAKTADAHLASNRFLRVPTARLDTFVDVLPHRYVAGSDIIIRHVQPALLDAIITQQRTAPGLAILVRATQQPGQGDCGRAQRDVDHAFSEDLFFRFHGDRAGCFQIHIAFDVCVKFVSLTVIKNDRAIAKTAELQLALLLRIWTGLGVHSAKNHASLQALPGKEASHRFAIIRQLDLLVFEHPALERWQGRADHTLAVLKLDLGSAAGYTDNLAKAQARTTVSLQCPDAPLQCRKIETAHNAP</sequence>
<proteinExistence type="predicted"/>
<name>A0A212KXG0_9BACT</name>
<reference evidence="1" key="1">
    <citation type="submission" date="2016-08" db="EMBL/GenBank/DDBJ databases">
        <authorList>
            <person name="Seilhamer J.J."/>
        </authorList>
    </citation>
    <scope>NUCLEOTIDE SEQUENCE</scope>
    <source>
        <strain evidence="1">86-1</strain>
    </source>
</reference>
<gene>
    <name evidence="1" type="ORF">KL86DES1_10111</name>
</gene>
<protein>
    <submittedName>
        <fullName evidence="1">Uncharacterized protein</fullName>
    </submittedName>
</protein>
<organism evidence="1">
    <name type="scientific">uncultured Desulfovibrio sp</name>
    <dbReference type="NCBI Taxonomy" id="167968"/>
    <lineage>
        <taxon>Bacteria</taxon>
        <taxon>Pseudomonadati</taxon>
        <taxon>Thermodesulfobacteriota</taxon>
        <taxon>Desulfovibrionia</taxon>
        <taxon>Desulfovibrionales</taxon>
        <taxon>Desulfovibrionaceae</taxon>
        <taxon>Desulfovibrio</taxon>
        <taxon>environmental samples</taxon>
    </lineage>
</organism>